<dbReference type="GO" id="GO:0015031">
    <property type="term" value="P:protein transport"/>
    <property type="evidence" value="ECO:0007669"/>
    <property type="project" value="UniProtKB-KW"/>
</dbReference>
<sequence>MIGLLTRYARSQFVAPSVEVDPDLALLLSSCRPLLQSRNCAVVMAVAQLFYHCAPAAQIRLWEVREAEYIAATVNVY</sequence>
<dbReference type="AlphaFoldDB" id="A0A914RFL1"/>
<evidence type="ECO:0000313" key="6">
    <source>
        <dbReference type="WBParaSite" id="PEQ_0000048301-mRNA-1"/>
    </source>
</evidence>
<dbReference type="Proteomes" id="UP000887564">
    <property type="component" value="Unplaced"/>
</dbReference>
<organism evidence="5 6">
    <name type="scientific">Parascaris equorum</name>
    <name type="common">Equine roundworm</name>
    <dbReference type="NCBI Taxonomy" id="6256"/>
    <lineage>
        <taxon>Eukaryota</taxon>
        <taxon>Metazoa</taxon>
        <taxon>Ecdysozoa</taxon>
        <taxon>Nematoda</taxon>
        <taxon>Chromadorea</taxon>
        <taxon>Rhabditida</taxon>
        <taxon>Spirurina</taxon>
        <taxon>Ascaridomorpha</taxon>
        <taxon>Ascaridoidea</taxon>
        <taxon>Ascarididae</taxon>
        <taxon>Parascaris</taxon>
    </lineage>
</organism>
<dbReference type="InterPro" id="IPR026739">
    <property type="entry name" value="AP_beta"/>
</dbReference>
<comment type="subcellular location">
    <subcellularLocation>
        <location evidence="1">Endomembrane system</location>
    </subcellularLocation>
</comment>
<evidence type="ECO:0000256" key="4">
    <source>
        <dbReference type="ARBA" id="ARBA00023136"/>
    </source>
</evidence>
<evidence type="ECO:0000256" key="2">
    <source>
        <dbReference type="ARBA" id="ARBA00022448"/>
    </source>
</evidence>
<dbReference type="Gene3D" id="1.25.10.10">
    <property type="entry name" value="Leucine-rich Repeat Variant"/>
    <property type="match status" value="1"/>
</dbReference>
<dbReference type="GO" id="GO:0012505">
    <property type="term" value="C:endomembrane system"/>
    <property type="evidence" value="ECO:0007669"/>
    <property type="project" value="UniProtKB-SubCell"/>
</dbReference>
<dbReference type="GO" id="GO:0016192">
    <property type="term" value="P:vesicle-mediated transport"/>
    <property type="evidence" value="ECO:0007669"/>
    <property type="project" value="InterPro"/>
</dbReference>
<reference evidence="6" key="1">
    <citation type="submission" date="2022-11" db="UniProtKB">
        <authorList>
            <consortium name="WormBaseParasite"/>
        </authorList>
    </citation>
    <scope>IDENTIFICATION</scope>
</reference>
<evidence type="ECO:0000256" key="3">
    <source>
        <dbReference type="ARBA" id="ARBA00022927"/>
    </source>
</evidence>
<protein>
    <submittedName>
        <fullName evidence="6">Uncharacterized protein</fullName>
    </submittedName>
</protein>
<accession>A0A914RFL1</accession>
<proteinExistence type="predicted"/>
<keyword evidence="5" id="KW-1185">Reference proteome</keyword>
<dbReference type="PANTHER" id="PTHR11134">
    <property type="entry name" value="ADAPTOR COMPLEX SUBUNIT BETA FAMILY MEMBER"/>
    <property type="match status" value="1"/>
</dbReference>
<keyword evidence="3" id="KW-0653">Protein transport</keyword>
<evidence type="ECO:0000256" key="1">
    <source>
        <dbReference type="ARBA" id="ARBA00004308"/>
    </source>
</evidence>
<keyword evidence="2" id="KW-0813">Transport</keyword>
<keyword evidence="4" id="KW-0472">Membrane</keyword>
<dbReference type="WBParaSite" id="PEQ_0000048301-mRNA-1">
    <property type="protein sequence ID" value="PEQ_0000048301-mRNA-1"/>
    <property type="gene ID" value="PEQ_0000048301"/>
</dbReference>
<evidence type="ECO:0000313" key="5">
    <source>
        <dbReference type="Proteomes" id="UP000887564"/>
    </source>
</evidence>
<dbReference type="InterPro" id="IPR011989">
    <property type="entry name" value="ARM-like"/>
</dbReference>
<name>A0A914RFL1_PAREQ</name>